<proteinExistence type="inferred from homology"/>
<accession>A0A9D1L3R5</accession>
<dbReference type="HAMAP" id="MF_00096">
    <property type="entry name" value="MutS"/>
    <property type="match status" value="1"/>
</dbReference>
<feature type="domain" description="DNA mismatch repair proteins mutS family" evidence="11">
    <location>
        <begin position="681"/>
        <end position="697"/>
    </location>
</feature>
<dbReference type="InterPro" id="IPR036187">
    <property type="entry name" value="DNA_mismatch_repair_MutS_sf"/>
</dbReference>
<dbReference type="NCBIfam" id="NF003810">
    <property type="entry name" value="PRK05399.1"/>
    <property type="match status" value="1"/>
</dbReference>
<dbReference type="SUPFAM" id="SSF55271">
    <property type="entry name" value="DNA repair protein MutS, domain I"/>
    <property type="match status" value="1"/>
</dbReference>
<dbReference type="InterPro" id="IPR007860">
    <property type="entry name" value="DNA_mmatch_repair_MutS_con_dom"/>
</dbReference>
<comment type="similarity">
    <text evidence="1 9 10">Belongs to the DNA mismatch repair MutS family.</text>
</comment>
<reference evidence="12" key="1">
    <citation type="submission" date="2020-10" db="EMBL/GenBank/DDBJ databases">
        <authorList>
            <person name="Gilroy R."/>
        </authorList>
    </citation>
    <scope>NUCLEOTIDE SEQUENCE</scope>
    <source>
        <strain evidence="12">CHK197-8231</strain>
    </source>
</reference>
<dbReference type="Gene3D" id="1.10.1420.10">
    <property type="match status" value="2"/>
</dbReference>
<keyword evidence="7 9" id="KW-0234">DNA repair</keyword>
<dbReference type="NCBIfam" id="TIGR01070">
    <property type="entry name" value="mutS1"/>
    <property type="match status" value="1"/>
</dbReference>
<dbReference type="InterPro" id="IPR005748">
    <property type="entry name" value="DNA_mismatch_repair_MutS"/>
</dbReference>
<dbReference type="InterPro" id="IPR007696">
    <property type="entry name" value="DNA_mismatch_repair_MutS_core"/>
</dbReference>
<dbReference type="SUPFAM" id="SSF52540">
    <property type="entry name" value="P-loop containing nucleoside triphosphate hydrolases"/>
    <property type="match status" value="1"/>
</dbReference>
<dbReference type="Pfam" id="PF05188">
    <property type="entry name" value="MutS_II"/>
    <property type="match status" value="1"/>
</dbReference>
<dbReference type="InterPro" id="IPR016151">
    <property type="entry name" value="DNA_mismatch_repair_MutS_N"/>
</dbReference>
<evidence type="ECO:0000256" key="3">
    <source>
        <dbReference type="ARBA" id="ARBA00022741"/>
    </source>
</evidence>
<keyword evidence="5 9" id="KW-0067">ATP-binding</keyword>
<dbReference type="EMBL" id="DVML01000008">
    <property type="protein sequence ID" value="HIU22193.1"/>
    <property type="molecule type" value="Genomic_DNA"/>
</dbReference>
<evidence type="ECO:0000256" key="9">
    <source>
        <dbReference type="HAMAP-Rule" id="MF_00096"/>
    </source>
</evidence>
<dbReference type="SUPFAM" id="SSF48334">
    <property type="entry name" value="DNA repair protein MutS, domain III"/>
    <property type="match status" value="1"/>
</dbReference>
<dbReference type="PROSITE" id="PS00486">
    <property type="entry name" value="DNA_MISMATCH_REPAIR_2"/>
    <property type="match status" value="1"/>
</dbReference>
<dbReference type="Pfam" id="PF05190">
    <property type="entry name" value="MutS_IV"/>
    <property type="match status" value="1"/>
</dbReference>
<evidence type="ECO:0000256" key="6">
    <source>
        <dbReference type="ARBA" id="ARBA00023125"/>
    </source>
</evidence>
<evidence type="ECO:0000256" key="5">
    <source>
        <dbReference type="ARBA" id="ARBA00022840"/>
    </source>
</evidence>
<dbReference type="GO" id="GO:0030983">
    <property type="term" value="F:mismatched DNA binding"/>
    <property type="evidence" value="ECO:0007669"/>
    <property type="project" value="InterPro"/>
</dbReference>
<dbReference type="CDD" id="cd03284">
    <property type="entry name" value="ABC_MutS1"/>
    <property type="match status" value="1"/>
</dbReference>
<sequence>MKRSEVDRNKVTPMMKQYLEIKDENEDILLFFRLGDFYEMFFEDAITASRELELTLTGKNAGLEERIPMCGIPHHAANIYIDKLVDKGYKVGICEQLEDPKSVKGIVKRGIIQIISKGTIIDNESLLEYENNYIGALVDYGHAYGLAYGDISTGEMNVSIEEHNATNIVSEIVSIGMKEMIIASNVDKAIVSLLKHQFHMSVTITDANDVPKEYETIYQNITDVRLIDALKHLICYMLDTQKRDLSHLQPAVVREKKKSLKMDIHTKRNLELTETLRLKQRNNSLIWLLDKTKTAMGSRMLKQFIEKPLVDIDEIERRYDMVEILLKEFLIKADLQNLLYEVYDLERLSGRIAFGNANARDLLQLKNSLKVLPGIHEILEQIGFYKNVETLPELYQLLEDSIYENPPISIKEGYLIKEGYHQELDELKDLRKGGKDFVARFEAEEKERTGIKTLKVGYNRVFGYYIEVSKGQTNLVKEEYGYERKQTLSNCERYISPILKEKEALILNAEEKIIDLEYELFVQIRDRIKKEIPKLQAIAKVISEIDVLQAFATVTEENNYVRPVLNREHNVAIYNNRHPVVEKVMSDEFVDNDIVMDQNTDILLITGPNMAGKSTYMRQMAITVIMAQIGCFVPASKATLPVFDAIFTRIGASDDLVSGESTFMVEMNEANRAIENATENSLILFDELGRGTATFDGMALAQAIIEYIHNKIHAKTLFSTHYHELTDLEENLKHLKNIHVSAYEENGTITFLHKIKEGSIDKSYGIHVAKLANLPSSLITRANQILSVYEKTEAKRDLKIQEALPIDELIPKEDSKVEKRLDEIDPLSVTPLEALNLLNELKELRKE</sequence>
<dbReference type="InterPro" id="IPR007695">
    <property type="entry name" value="DNA_mismatch_repair_MutS-lik_N"/>
</dbReference>
<keyword evidence="3 9" id="KW-0547">Nucleotide-binding</keyword>
<dbReference type="GO" id="GO:0005829">
    <property type="term" value="C:cytosol"/>
    <property type="evidence" value="ECO:0007669"/>
    <property type="project" value="TreeGrafter"/>
</dbReference>
<dbReference type="GO" id="GO:0003684">
    <property type="term" value="F:damaged DNA binding"/>
    <property type="evidence" value="ECO:0007669"/>
    <property type="project" value="UniProtKB-UniRule"/>
</dbReference>
<comment type="caution">
    <text evidence="12">The sequence shown here is derived from an EMBL/GenBank/DDBJ whole genome shotgun (WGS) entry which is preliminary data.</text>
</comment>
<dbReference type="InterPro" id="IPR017261">
    <property type="entry name" value="DNA_mismatch_repair_MutS/MSH"/>
</dbReference>
<evidence type="ECO:0000259" key="11">
    <source>
        <dbReference type="PROSITE" id="PS00486"/>
    </source>
</evidence>
<dbReference type="GO" id="GO:0140664">
    <property type="term" value="F:ATP-dependent DNA damage sensor activity"/>
    <property type="evidence" value="ECO:0007669"/>
    <property type="project" value="InterPro"/>
</dbReference>
<evidence type="ECO:0000256" key="10">
    <source>
        <dbReference type="RuleBase" id="RU003756"/>
    </source>
</evidence>
<gene>
    <name evidence="9 12" type="primary">mutS</name>
    <name evidence="12" type="ORF">IAD49_01290</name>
</gene>
<dbReference type="PANTHER" id="PTHR11361">
    <property type="entry name" value="DNA MISMATCH REPAIR PROTEIN MUTS FAMILY MEMBER"/>
    <property type="match status" value="1"/>
</dbReference>
<dbReference type="SUPFAM" id="SSF53150">
    <property type="entry name" value="DNA repair protein MutS, domain II"/>
    <property type="match status" value="1"/>
</dbReference>
<dbReference type="Pfam" id="PF05192">
    <property type="entry name" value="MutS_III"/>
    <property type="match status" value="1"/>
</dbReference>
<name>A0A9D1L3R5_9BACT</name>
<dbReference type="Proteomes" id="UP000824087">
    <property type="component" value="Unassembled WGS sequence"/>
</dbReference>
<dbReference type="SMART" id="SM00534">
    <property type="entry name" value="MUTSac"/>
    <property type="match status" value="1"/>
</dbReference>
<dbReference type="Gene3D" id="3.30.420.110">
    <property type="entry name" value="MutS, connector domain"/>
    <property type="match status" value="1"/>
</dbReference>
<evidence type="ECO:0000256" key="7">
    <source>
        <dbReference type="ARBA" id="ARBA00023204"/>
    </source>
</evidence>
<dbReference type="InterPro" id="IPR000432">
    <property type="entry name" value="DNA_mismatch_repair_MutS_C"/>
</dbReference>
<evidence type="ECO:0000256" key="2">
    <source>
        <dbReference type="ARBA" id="ARBA00021982"/>
    </source>
</evidence>
<evidence type="ECO:0000256" key="1">
    <source>
        <dbReference type="ARBA" id="ARBA00006271"/>
    </source>
</evidence>
<dbReference type="InterPro" id="IPR036678">
    <property type="entry name" value="MutS_con_dom_sf"/>
</dbReference>
<dbReference type="SMART" id="SM00533">
    <property type="entry name" value="MUTSd"/>
    <property type="match status" value="1"/>
</dbReference>
<evidence type="ECO:0000256" key="8">
    <source>
        <dbReference type="ARBA" id="ARBA00024647"/>
    </source>
</evidence>
<dbReference type="Gene3D" id="3.40.1170.10">
    <property type="entry name" value="DNA repair protein MutS, domain I"/>
    <property type="match status" value="1"/>
</dbReference>
<feature type="binding site" evidence="9">
    <location>
        <begin position="607"/>
        <end position="614"/>
    </location>
    <ligand>
        <name>ATP</name>
        <dbReference type="ChEBI" id="CHEBI:30616"/>
    </ligand>
</feature>
<dbReference type="AlphaFoldDB" id="A0A9D1L3R5"/>
<dbReference type="GO" id="GO:0005524">
    <property type="term" value="F:ATP binding"/>
    <property type="evidence" value="ECO:0007669"/>
    <property type="project" value="UniProtKB-UniRule"/>
</dbReference>
<evidence type="ECO:0000256" key="4">
    <source>
        <dbReference type="ARBA" id="ARBA00022763"/>
    </source>
</evidence>
<dbReference type="Gene3D" id="3.40.50.300">
    <property type="entry name" value="P-loop containing nucleotide triphosphate hydrolases"/>
    <property type="match status" value="1"/>
</dbReference>
<dbReference type="FunFam" id="3.40.50.300:FF:000870">
    <property type="entry name" value="MutS protein homolog 4"/>
    <property type="match status" value="1"/>
</dbReference>
<dbReference type="InterPro" id="IPR007861">
    <property type="entry name" value="DNA_mismatch_repair_MutS_clamp"/>
</dbReference>
<reference evidence="12" key="2">
    <citation type="journal article" date="2021" name="PeerJ">
        <title>Extensive microbial diversity within the chicken gut microbiome revealed by metagenomics and culture.</title>
        <authorList>
            <person name="Gilroy R."/>
            <person name="Ravi A."/>
            <person name="Getino M."/>
            <person name="Pursley I."/>
            <person name="Horton D.L."/>
            <person name="Alikhan N.F."/>
            <person name="Baker D."/>
            <person name="Gharbi K."/>
            <person name="Hall N."/>
            <person name="Watson M."/>
            <person name="Adriaenssens E.M."/>
            <person name="Foster-Nyarko E."/>
            <person name="Jarju S."/>
            <person name="Secka A."/>
            <person name="Antonio M."/>
            <person name="Oren A."/>
            <person name="Chaudhuri R.R."/>
            <person name="La Ragione R."/>
            <person name="Hildebrand F."/>
            <person name="Pallen M.J."/>
        </authorList>
    </citation>
    <scope>NUCLEOTIDE SEQUENCE</scope>
    <source>
        <strain evidence="12">CHK197-8231</strain>
    </source>
</reference>
<dbReference type="InterPro" id="IPR027417">
    <property type="entry name" value="P-loop_NTPase"/>
</dbReference>
<dbReference type="FunFam" id="1.10.1420.10:FF:000001">
    <property type="entry name" value="DNA mismatch repair protein MutS"/>
    <property type="match status" value="1"/>
</dbReference>
<evidence type="ECO:0000313" key="13">
    <source>
        <dbReference type="Proteomes" id="UP000824087"/>
    </source>
</evidence>
<evidence type="ECO:0000313" key="12">
    <source>
        <dbReference type="EMBL" id="HIU22193.1"/>
    </source>
</evidence>
<dbReference type="GO" id="GO:0006298">
    <property type="term" value="P:mismatch repair"/>
    <property type="evidence" value="ECO:0007669"/>
    <property type="project" value="UniProtKB-UniRule"/>
</dbReference>
<dbReference type="InterPro" id="IPR045076">
    <property type="entry name" value="MutS"/>
</dbReference>
<dbReference type="Pfam" id="PF00488">
    <property type="entry name" value="MutS_V"/>
    <property type="match status" value="1"/>
</dbReference>
<keyword evidence="4 9" id="KW-0227">DNA damage</keyword>
<keyword evidence="6 9" id="KW-0238">DNA-binding</keyword>
<dbReference type="FunFam" id="3.40.1170.10:FF:000001">
    <property type="entry name" value="DNA mismatch repair protein MutS"/>
    <property type="match status" value="1"/>
</dbReference>
<organism evidence="12 13">
    <name type="scientific">Candidatus Fimihabitans intestinipullorum</name>
    <dbReference type="NCBI Taxonomy" id="2840820"/>
    <lineage>
        <taxon>Bacteria</taxon>
        <taxon>Bacillati</taxon>
        <taxon>Mycoplasmatota</taxon>
        <taxon>Mycoplasmatota incertae sedis</taxon>
        <taxon>Candidatus Fimihabitans</taxon>
    </lineage>
</organism>
<dbReference type="PIRSF" id="PIRSF037677">
    <property type="entry name" value="DNA_mis_repair_Msh6"/>
    <property type="match status" value="1"/>
</dbReference>
<protein>
    <recommendedName>
        <fullName evidence="2 9">DNA mismatch repair protein MutS</fullName>
    </recommendedName>
</protein>
<dbReference type="Pfam" id="PF01624">
    <property type="entry name" value="MutS_I"/>
    <property type="match status" value="1"/>
</dbReference>
<dbReference type="PANTHER" id="PTHR11361:SF34">
    <property type="entry name" value="DNA MISMATCH REPAIR PROTEIN MSH1, MITOCHONDRIAL"/>
    <property type="match status" value="1"/>
</dbReference>
<comment type="function">
    <text evidence="8 9">This protein is involved in the repair of mismatches in DNA. It is possible that it carries out the mismatch recognition step. This protein has a weak ATPase activity.</text>
</comment>